<evidence type="ECO:0000313" key="1">
    <source>
        <dbReference type="EMBL" id="KAI3829919.1"/>
    </source>
</evidence>
<reference evidence="2" key="1">
    <citation type="journal article" date="2022" name="Mol. Ecol. Resour.">
        <title>The genomes of chicory, endive, great burdock and yacon provide insights into Asteraceae palaeo-polyploidization history and plant inulin production.</title>
        <authorList>
            <person name="Fan W."/>
            <person name="Wang S."/>
            <person name="Wang H."/>
            <person name="Wang A."/>
            <person name="Jiang F."/>
            <person name="Liu H."/>
            <person name="Zhao H."/>
            <person name="Xu D."/>
            <person name="Zhang Y."/>
        </authorList>
    </citation>
    <scope>NUCLEOTIDE SEQUENCE [LARGE SCALE GENOMIC DNA]</scope>
    <source>
        <strain evidence="2">cv. Yunnan</strain>
    </source>
</reference>
<accession>A0ACB9KCD3</accession>
<name>A0ACB9KCD3_9ASTR</name>
<keyword evidence="2" id="KW-1185">Reference proteome</keyword>
<dbReference type="Proteomes" id="UP001056120">
    <property type="component" value="Linkage Group LG01"/>
</dbReference>
<dbReference type="EMBL" id="CM042018">
    <property type="protein sequence ID" value="KAI3829919.1"/>
    <property type="molecule type" value="Genomic_DNA"/>
</dbReference>
<sequence length="69" mass="7512">MLKGVNLIFRLLCRFLGVVSKAGPVVQPSIGRGVMCSKINTPQAYCAQRSAGVMCPKINSHQRIVPKDK</sequence>
<protein>
    <submittedName>
        <fullName evidence="1">Uncharacterized protein</fullName>
    </submittedName>
</protein>
<evidence type="ECO:0000313" key="2">
    <source>
        <dbReference type="Proteomes" id="UP001056120"/>
    </source>
</evidence>
<organism evidence="1 2">
    <name type="scientific">Smallanthus sonchifolius</name>
    <dbReference type="NCBI Taxonomy" id="185202"/>
    <lineage>
        <taxon>Eukaryota</taxon>
        <taxon>Viridiplantae</taxon>
        <taxon>Streptophyta</taxon>
        <taxon>Embryophyta</taxon>
        <taxon>Tracheophyta</taxon>
        <taxon>Spermatophyta</taxon>
        <taxon>Magnoliopsida</taxon>
        <taxon>eudicotyledons</taxon>
        <taxon>Gunneridae</taxon>
        <taxon>Pentapetalae</taxon>
        <taxon>asterids</taxon>
        <taxon>campanulids</taxon>
        <taxon>Asterales</taxon>
        <taxon>Asteraceae</taxon>
        <taxon>Asteroideae</taxon>
        <taxon>Heliantheae alliance</taxon>
        <taxon>Millerieae</taxon>
        <taxon>Smallanthus</taxon>
    </lineage>
</organism>
<reference evidence="1 2" key="2">
    <citation type="journal article" date="2022" name="Mol. Ecol. Resour.">
        <title>The genomes of chicory, endive, great burdock and yacon provide insights into Asteraceae paleo-polyploidization history and plant inulin production.</title>
        <authorList>
            <person name="Fan W."/>
            <person name="Wang S."/>
            <person name="Wang H."/>
            <person name="Wang A."/>
            <person name="Jiang F."/>
            <person name="Liu H."/>
            <person name="Zhao H."/>
            <person name="Xu D."/>
            <person name="Zhang Y."/>
        </authorList>
    </citation>
    <scope>NUCLEOTIDE SEQUENCE [LARGE SCALE GENOMIC DNA]</scope>
    <source>
        <strain evidence="2">cv. Yunnan</strain>
        <tissue evidence="1">Leaves</tissue>
    </source>
</reference>
<gene>
    <name evidence="1" type="ORF">L1987_04051</name>
</gene>
<comment type="caution">
    <text evidence="1">The sequence shown here is derived from an EMBL/GenBank/DDBJ whole genome shotgun (WGS) entry which is preliminary data.</text>
</comment>
<proteinExistence type="predicted"/>